<dbReference type="AlphaFoldDB" id="N1UL66"/>
<name>N1UL66_LEPIR</name>
<protein>
    <submittedName>
        <fullName evidence="1">Uncharacterized protein</fullName>
    </submittedName>
</protein>
<organism evidence="1 2">
    <name type="scientific">Leptospira interrogans serovar Australis str. 200703203</name>
    <dbReference type="NCBI Taxonomy" id="1085541"/>
    <lineage>
        <taxon>Bacteria</taxon>
        <taxon>Pseudomonadati</taxon>
        <taxon>Spirochaetota</taxon>
        <taxon>Spirochaetia</taxon>
        <taxon>Leptospirales</taxon>
        <taxon>Leptospiraceae</taxon>
        <taxon>Leptospira</taxon>
    </lineage>
</organism>
<sequence>MKYSCYKENLSWFSKILNFLGIYKLLQTYLEHEESIYPPLTRKGQIPRNV</sequence>
<accession>N1UL66</accession>
<evidence type="ECO:0000313" key="2">
    <source>
        <dbReference type="Proteomes" id="UP000012220"/>
    </source>
</evidence>
<evidence type="ECO:0000313" key="1">
    <source>
        <dbReference type="EMBL" id="EMY25602.1"/>
    </source>
</evidence>
<dbReference type="Proteomes" id="UP000012220">
    <property type="component" value="Unassembled WGS sequence"/>
</dbReference>
<proteinExistence type="predicted"/>
<dbReference type="EMBL" id="AHNY02000131">
    <property type="protein sequence ID" value="EMY25602.1"/>
    <property type="molecule type" value="Genomic_DNA"/>
</dbReference>
<gene>
    <name evidence="1" type="ORF">LEP1GSC115_1449</name>
</gene>
<reference evidence="1 2" key="1">
    <citation type="submission" date="2013-02" db="EMBL/GenBank/DDBJ databases">
        <authorList>
            <person name="Harkins D.M."/>
            <person name="Durkin A.S."/>
            <person name="Brinkac L.M."/>
            <person name="Haft D.H."/>
            <person name="Selengut J.D."/>
            <person name="Sanka R."/>
            <person name="DePew J."/>
            <person name="Purushe J."/>
            <person name="Picardeau M."/>
            <person name="Werts C."/>
            <person name="Goarant C."/>
            <person name="Vinetz J.M."/>
            <person name="Sutton G.G."/>
            <person name="Nierman W.C."/>
            <person name="Fouts D.E."/>
        </authorList>
    </citation>
    <scope>NUCLEOTIDE SEQUENCE [LARGE SCALE GENOMIC DNA]</scope>
    <source>
        <strain evidence="1 2">200703203</strain>
    </source>
</reference>
<comment type="caution">
    <text evidence="1">The sequence shown here is derived from an EMBL/GenBank/DDBJ whole genome shotgun (WGS) entry which is preliminary data.</text>
</comment>
<dbReference type="BioCyc" id="LINT1085541:G11IQ-224-MONOMER"/>